<comment type="caution">
    <text evidence="2">The sequence shown here is derived from an EMBL/GenBank/DDBJ whole genome shotgun (WGS) entry which is preliminary data.</text>
</comment>
<dbReference type="SMART" id="SM00986">
    <property type="entry name" value="UDG"/>
    <property type="match status" value="1"/>
</dbReference>
<name>A0A9D9GT15_9GAMM</name>
<dbReference type="AlphaFoldDB" id="A0A9D9GT15"/>
<keyword evidence="2" id="KW-0378">Hydrolase</keyword>
<dbReference type="EC" id="3.2.2.15" evidence="2"/>
<dbReference type="SMART" id="SM00987">
    <property type="entry name" value="UreE_C"/>
    <property type="match status" value="1"/>
</dbReference>
<dbReference type="CDD" id="cd10032">
    <property type="entry name" value="UDG-F6_HDG"/>
    <property type="match status" value="1"/>
</dbReference>
<dbReference type="Gene3D" id="3.40.470.10">
    <property type="entry name" value="Uracil-DNA glycosylase-like domain"/>
    <property type="match status" value="1"/>
</dbReference>
<proteinExistence type="predicted"/>
<dbReference type="InterPro" id="IPR026353">
    <property type="entry name" value="Hypoxan-DNA_Glyclase"/>
</dbReference>
<evidence type="ECO:0000313" key="3">
    <source>
        <dbReference type="Proteomes" id="UP000823631"/>
    </source>
</evidence>
<feature type="domain" description="Uracil-DNA glycosylase-like" evidence="1">
    <location>
        <begin position="9"/>
        <end position="161"/>
    </location>
</feature>
<reference evidence="2" key="2">
    <citation type="journal article" date="2021" name="PeerJ">
        <title>Extensive microbial diversity within the chicken gut microbiome revealed by metagenomics and culture.</title>
        <authorList>
            <person name="Gilroy R."/>
            <person name="Ravi A."/>
            <person name="Getino M."/>
            <person name="Pursley I."/>
            <person name="Horton D.L."/>
            <person name="Alikhan N.F."/>
            <person name="Baker D."/>
            <person name="Gharbi K."/>
            <person name="Hall N."/>
            <person name="Watson M."/>
            <person name="Adriaenssens E.M."/>
            <person name="Foster-Nyarko E."/>
            <person name="Jarju S."/>
            <person name="Secka A."/>
            <person name="Antonio M."/>
            <person name="Oren A."/>
            <person name="Chaudhuri R.R."/>
            <person name="La Ragione R."/>
            <person name="Hildebrand F."/>
            <person name="Pallen M.J."/>
        </authorList>
    </citation>
    <scope>NUCLEOTIDE SEQUENCE</scope>
    <source>
        <strain evidence="2">17213</strain>
    </source>
</reference>
<keyword evidence="2" id="KW-0326">Glycosidase</keyword>
<dbReference type="SUPFAM" id="SSF52141">
    <property type="entry name" value="Uracil-DNA glycosylase-like"/>
    <property type="match status" value="1"/>
</dbReference>
<gene>
    <name evidence="2" type="ORF">IAB19_04585</name>
</gene>
<evidence type="ECO:0000259" key="1">
    <source>
        <dbReference type="SMART" id="SM00986"/>
    </source>
</evidence>
<organism evidence="2 3">
    <name type="scientific">Candidatus Avisuccinivibrio stercorigallinarum</name>
    <dbReference type="NCBI Taxonomy" id="2840704"/>
    <lineage>
        <taxon>Bacteria</taxon>
        <taxon>Pseudomonadati</taxon>
        <taxon>Pseudomonadota</taxon>
        <taxon>Gammaproteobacteria</taxon>
        <taxon>Aeromonadales</taxon>
        <taxon>Succinivibrionaceae</taxon>
        <taxon>Succinivibrionaceae incertae sedis</taxon>
        <taxon>Candidatus Avisuccinivibrio</taxon>
    </lineage>
</organism>
<dbReference type="Pfam" id="PF03167">
    <property type="entry name" value="UDG"/>
    <property type="match status" value="1"/>
</dbReference>
<dbReference type="InterPro" id="IPR036895">
    <property type="entry name" value="Uracil-DNA_glycosylase-like_sf"/>
</dbReference>
<accession>A0A9D9GT15</accession>
<reference evidence="2" key="1">
    <citation type="submission" date="2020-10" db="EMBL/GenBank/DDBJ databases">
        <authorList>
            <person name="Gilroy R."/>
        </authorList>
    </citation>
    <scope>NUCLEOTIDE SEQUENCE</scope>
    <source>
        <strain evidence="2">17213</strain>
    </source>
</reference>
<sequence length="165" mass="18394">MPERIFGLAPFICPEARVLILGSMPSEASLKQGFYYGHKQNRLWKIVGLMLGRELNTIEEKKAAAHELKLAFFDVIKSCVREGSLDSAITKPEPEDIAALCAQYPSIERIILNGGLAKKLFFKFNDLSKIKAEVFSLPSTSPANAQYSLERLTALYSPIIRCQNS</sequence>
<dbReference type="NCBIfam" id="TIGR04274">
    <property type="entry name" value="hypoxanDNAglyco"/>
    <property type="match status" value="1"/>
</dbReference>
<dbReference type="Proteomes" id="UP000823631">
    <property type="component" value="Unassembled WGS sequence"/>
</dbReference>
<protein>
    <submittedName>
        <fullName evidence="2">DNA-deoxyinosine glycosylase</fullName>
        <ecNumber evidence="2">3.2.2.15</ecNumber>
    </submittedName>
</protein>
<dbReference type="InterPro" id="IPR005122">
    <property type="entry name" value="Uracil-DNA_glycosylase-like"/>
</dbReference>
<dbReference type="EMBL" id="JADINH010000098">
    <property type="protein sequence ID" value="MBO8415641.1"/>
    <property type="molecule type" value="Genomic_DNA"/>
</dbReference>
<dbReference type="GO" id="GO:0033958">
    <property type="term" value="F:DNA-deoxyinosine glycosylase activity"/>
    <property type="evidence" value="ECO:0007669"/>
    <property type="project" value="UniProtKB-EC"/>
</dbReference>
<evidence type="ECO:0000313" key="2">
    <source>
        <dbReference type="EMBL" id="MBO8415641.1"/>
    </source>
</evidence>